<dbReference type="AlphaFoldDB" id="A0A9P4N539"/>
<reference evidence="3" key="1">
    <citation type="journal article" date="2020" name="Stud. Mycol.">
        <title>101 Dothideomycetes genomes: A test case for predicting lifestyles and emergence of pathogens.</title>
        <authorList>
            <person name="Haridas S."/>
            <person name="Albert R."/>
            <person name="Binder M."/>
            <person name="Bloem J."/>
            <person name="LaButti K."/>
            <person name="Salamov A."/>
            <person name="Andreopoulos B."/>
            <person name="Baker S."/>
            <person name="Barry K."/>
            <person name="Bills G."/>
            <person name="Bluhm B."/>
            <person name="Cannon C."/>
            <person name="Castanera R."/>
            <person name="Culley D."/>
            <person name="Daum C."/>
            <person name="Ezra D."/>
            <person name="Gonzalez J."/>
            <person name="Henrissat B."/>
            <person name="Kuo A."/>
            <person name="Liang C."/>
            <person name="Lipzen A."/>
            <person name="Lutzoni F."/>
            <person name="Magnuson J."/>
            <person name="Mondo S."/>
            <person name="Nolan M."/>
            <person name="Ohm R."/>
            <person name="Pangilinan J."/>
            <person name="Park H.-J."/>
            <person name="Ramirez L."/>
            <person name="Alfaro M."/>
            <person name="Sun H."/>
            <person name="Tritt A."/>
            <person name="Yoshinaga Y."/>
            <person name="Zwiers L.-H."/>
            <person name="Turgeon B."/>
            <person name="Goodwin S."/>
            <person name="Spatafora J."/>
            <person name="Crous P."/>
            <person name="Grigoriev I."/>
        </authorList>
    </citation>
    <scope>NUCLEOTIDE SEQUENCE [LARGE SCALE GENOMIC DNA]</scope>
    <source>
        <strain evidence="3">CBS 304.66</strain>
    </source>
</reference>
<dbReference type="OrthoDB" id="5552418at2759"/>
<gene>
    <name evidence="2" type="ORF">CC78DRAFT_596797</name>
</gene>
<feature type="compositionally biased region" description="Basic residues" evidence="1">
    <location>
        <begin position="98"/>
        <end position="109"/>
    </location>
</feature>
<accession>A0A9P4N539</accession>
<evidence type="ECO:0000256" key="1">
    <source>
        <dbReference type="SAM" id="MobiDB-lite"/>
    </source>
</evidence>
<feature type="compositionally biased region" description="Low complexity" evidence="1">
    <location>
        <begin position="238"/>
        <end position="253"/>
    </location>
</feature>
<keyword evidence="3" id="KW-1185">Reference proteome</keyword>
<feature type="compositionally biased region" description="Polar residues" evidence="1">
    <location>
        <begin position="10"/>
        <end position="28"/>
    </location>
</feature>
<feature type="compositionally biased region" description="Low complexity" evidence="1">
    <location>
        <begin position="83"/>
        <end position="97"/>
    </location>
</feature>
<organism evidence="2 3">
    <name type="scientific">Lojkania enalia</name>
    <dbReference type="NCBI Taxonomy" id="147567"/>
    <lineage>
        <taxon>Eukaryota</taxon>
        <taxon>Fungi</taxon>
        <taxon>Dikarya</taxon>
        <taxon>Ascomycota</taxon>
        <taxon>Pezizomycotina</taxon>
        <taxon>Dothideomycetes</taxon>
        <taxon>Pleosporomycetidae</taxon>
        <taxon>Pleosporales</taxon>
        <taxon>Pleosporales incertae sedis</taxon>
        <taxon>Lojkania</taxon>
    </lineage>
</organism>
<proteinExistence type="predicted"/>
<protein>
    <submittedName>
        <fullName evidence="2">Uncharacterized protein</fullName>
    </submittedName>
</protein>
<feature type="region of interest" description="Disordered" evidence="1">
    <location>
        <begin position="221"/>
        <end position="259"/>
    </location>
</feature>
<comment type="caution">
    <text evidence="2">The sequence shown here is derived from an EMBL/GenBank/DDBJ whole genome shotgun (WGS) entry which is preliminary data.</text>
</comment>
<sequence>MENNERRQRTSNPTGYAGQQGTLLQTQAAYPVVSASDRFRQAPPTSAPASGSRAGSQSYGYAYEEGSQFVGPQIQPGGVPYASQEYASEQQQQQSASHQHRQQHQHQQHQHQQQYGQYGQSVLYSVPGQQQQTAVAAAAAAAAAQTAYEPVQQFQQARDSSAMEVLSAGFGVAQPQYYVPGEGGPASAPSGLPAAAPNVPSQYSSLGYTAQQAPVGRDAIAPAYSQPGMTDPHPPTAQPGYPQQQQQQQDHPPAGNEYDEFYNNYQAELKKTFELMRDGRLHEAAQSLSRLSDWLLHWAETLGLVRDDETHYPQRLKLWEEFNNCWLMTLQRQKDMTQDMVDTGQRPPLPQTLIEPDFLEKMGNQLVKNCDQIEKHGLVDYQMGVWEEEILNMLSACLDLWEQAGVGTSSSQRIVPSASSSRRR</sequence>
<evidence type="ECO:0000313" key="2">
    <source>
        <dbReference type="EMBL" id="KAF2266517.1"/>
    </source>
</evidence>
<dbReference type="EMBL" id="ML986598">
    <property type="protein sequence ID" value="KAF2266517.1"/>
    <property type="molecule type" value="Genomic_DNA"/>
</dbReference>
<feature type="region of interest" description="Disordered" evidence="1">
    <location>
        <begin position="1"/>
        <end position="116"/>
    </location>
</feature>
<evidence type="ECO:0000313" key="3">
    <source>
        <dbReference type="Proteomes" id="UP000800093"/>
    </source>
</evidence>
<name>A0A9P4N539_9PLEO</name>
<dbReference type="Proteomes" id="UP000800093">
    <property type="component" value="Unassembled WGS sequence"/>
</dbReference>
<feature type="compositionally biased region" description="Polar residues" evidence="1">
    <location>
        <begin position="43"/>
        <end position="59"/>
    </location>
</feature>